<dbReference type="Pfam" id="PF00551">
    <property type="entry name" value="Formyl_trans_N"/>
    <property type="match status" value="1"/>
</dbReference>
<comment type="similarity">
    <text evidence="1 5">Belongs to the Fmt family.</text>
</comment>
<dbReference type="GO" id="GO:0005829">
    <property type="term" value="C:cytosol"/>
    <property type="evidence" value="ECO:0007669"/>
    <property type="project" value="TreeGrafter"/>
</dbReference>
<organism evidence="8 9">
    <name type="scientific">Novipirellula aureliae</name>
    <dbReference type="NCBI Taxonomy" id="2527966"/>
    <lineage>
        <taxon>Bacteria</taxon>
        <taxon>Pseudomonadati</taxon>
        <taxon>Planctomycetota</taxon>
        <taxon>Planctomycetia</taxon>
        <taxon>Pirellulales</taxon>
        <taxon>Pirellulaceae</taxon>
        <taxon>Novipirellula</taxon>
    </lineage>
</organism>
<dbReference type="InterPro" id="IPR044135">
    <property type="entry name" value="Met-tRNA-FMT_C"/>
</dbReference>
<keyword evidence="3 5" id="KW-0808">Transferase</keyword>
<dbReference type="InterPro" id="IPR041711">
    <property type="entry name" value="Met-tRNA-FMT_N"/>
</dbReference>
<dbReference type="SUPFAM" id="SSF53328">
    <property type="entry name" value="Formyltransferase"/>
    <property type="match status" value="1"/>
</dbReference>
<evidence type="ECO:0000313" key="9">
    <source>
        <dbReference type="Proteomes" id="UP000315471"/>
    </source>
</evidence>
<dbReference type="Gene3D" id="3.40.50.12230">
    <property type="match status" value="1"/>
</dbReference>
<dbReference type="InterPro" id="IPR036477">
    <property type="entry name" value="Formyl_transf_N_sf"/>
</dbReference>
<evidence type="ECO:0000259" key="7">
    <source>
        <dbReference type="Pfam" id="PF02911"/>
    </source>
</evidence>
<dbReference type="Pfam" id="PF02911">
    <property type="entry name" value="Formyl_trans_C"/>
    <property type="match status" value="1"/>
</dbReference>
<keyword evidence="4 5" id="KW-0648">Protein biosynthesis</keyword>
<evidence type="ECO:0000259" key="6">
    <source>
        <dbReference type="Pfam" id="PF00551"/>
    </source>
</evidence>
<dbReference type="InterPro" id="IPR011034">
    <property type="entry name" value="Formyl_transferase-like_C_sf"/>
</dbReference>
<dbReference type="InterPro" id="IPR005794">
    <property type="entry name" value="Fmt"/>
</dbReference>
<comment type="catalytic activity">
    <reaction evidence="5">
        <text>L-methionyl-tRNA(fMet) + (6R)-10-formyltetrahydrofolate = N-formyl-L-methionyl-tRNA(fMet) + (6S)-5,6,7,8-tetrahydrofolate + H(+)</text>
        <dbReference type="Rhea" id="RHEA:24380"/>
        <dbReference type="Rhea" id="RHEA-COMP:9952"/>
        <dbReference type="Rhea" id="RHEA-COMP:9953"/>
        <dbReference type="ChEBI" id="CHEBI:15378"/>
        <dbReference type="ChEBI" id="CHEBI:57453"/>
        <dbReference type="ChEBI" id="CHEBI:78530"/>
        <dbReference type="ChEBI" id="CHEBI:78844"/>
        <dbReference type="ChEBI" id="CHEBI:195366"/>
        <dbReference type="EC" id="2.1.2.9"/>
    </reaction>
</comment>
<dbReference type="CDD" id="cd08704">
    <property type="entry name" value="Met_tRNA_FMT_C"/>
    <property type="match status" value="1"/>
</dbReference>
<comment type="function">
    <text evidence="5">Attaches a formyl group to the free amino group of methionyl-tRNA(fMet). The formyl group appears to play a dual role in the initiator identity of N-formylmethionyl-tRNA by promoting its recognition by IF2 and preventing the misappropriation of this tRNA by the elongation apparatus.</text>
</comment>
<evidence type="ECO:0000256" key="5">
    <source>
        <dbReference type="HAMAP-Rule" id="MF_00182"/>
    </source>
</evidence>
<dbReference type="NCBIfam" id="TIGR00460">
    <property type="entry name" value="fmt"/>
    <property type="match status" value="1"/>
</dbReference>
<dbReference type="RefSeq" id="WP_197172336.1">
    <property type="nucleotide sequence ID" value="NZ_SJPY01000010.1"/>
</dbReference>
<protein>
    <recommendedName>
        <fullName evidence="2 5">Methionyl-tRNA formyltransferase</fullName>
        <ecNumber evidence="2 5">2.1.2.9</ecNumber>
    </recommendedName>
</protein>
<sequence>MPDSILKMVMMGTGPFAVPSFEALRAAGHVIELVVTRPTPIMKSRKKVPLSPVRQWAQEHGFHVAAPESINDPEAIECVRSCSADLLVVCDFGQILKPDALSTARLGGINLHGSLLPAYRGAAPVQRALLSGDTVTGVSVIHMTPKLDGGPIIATRKTSISDTETAGELEQRLSEIGIAATIDAVDQLMHWDGKSEIGVRQDPSKATRAARLSKPEGEINWNQSARMVDCHVRGMQPWPTAFALIPTKPKGEVIRLAIKQVRVTEEPAGTKSPGTYVVREGLQVAANDYMLDILTVQPAGKREMSAEQFLRGHREKLGVGSWELGVGSWELGVGSWELGVGKIGTHRLLVSLTPSLLHSFTPSLLHSLTPSLLHSFTPSLLHSFTPNSQLPHSSFFTEWR</sequence>
<dbReference type="AlphaFoldDB" id="A0A5C6DF32"/>
<dbReference type="CDD" id="cd08646">
    <property type="entry name" value="FMT_core_Met-tRNA-FMT_N"/>
    <property type="match status" value="1"/>
</dbReference>
<dbReference type="PANTHER" id="PTHR11138:SF5">
    <property type="entry name" value="METHIONYL-TRNA FORMYLTRANSFERASE, MITOCHONDRIAL"/>
    <property type="match status" value="1"/>
</dbReference>
<keyword evidence="9" id="KW-1185">Reference proteome</keyword>
<name>A0A5C6DF32_9BACT</name>
<feature type="domain" description="Formyl transferase C-terminal" evidence="7">
    <location>
        <begin position="212"/>
        <end position="314"/>
    </location>
</feature>
<dbReference type="InterPro" id="IPR002376">
    <property type="entry name" value="Formyl_transf_N"/>
</dbReference>
<dbReference type="SUPFAM" id="SSF50486">
    <property type="entry name" value="FMT C-terminal domain-like"/>
    <property type="match status" value="1"/>
</dbReference>
<evidence type="ECO:0000256" key="1">
    <source>
        <dbReference type="ARBA" id="ARBA00010699"/>
    </source>
</evidence>
<dbReference type="InterPro" id="IPR005793">
    <property type="entry name" value="Formyl_trans_C"/>
</dbReference>
<dbReference type="PANTHER" id="PTHR11138">
    <property type="entry name" value="METHIONYL-TRNA FORMYLTRANSFERASE"/>
    <property type="match status" value="1"/>
</dbReference>
<dbReference type="HAMAP" id="MF_00182">
    <property type="entry name" value="Formyl_trans"/>
    <property type="match status" value="1"/>
</dbReference>
<evidence type="ECO:0000313" key="8">
    <source>
        <dbReference type="EMBL" id="TWU35308.1"/>
    </source>
</evidence>
<gene>
    <name evidence="5 8" type="primary">fmt</name>
    <name evidence="8" type="ORF">Q31b_54040</name>
</gene>
<dbReference type="EMBL" id="SJPY01000010">
    <property type="protein sequence ID" value="TWU35308.1"/>
    <property type="molecule type" value="Genomic_DNA"/>
</dbReference>
<comment type="caution">
    <text evidence="8">The sequence shown here is derived from an EMBL/GenBank/DDBJ whole genome shotgun (WGS) entry which is preliminary data.</text>
</comment>
<evidence type="ECO:0000256" key="2">
    <source>
        <dbReference type="ARBA" id="ARBA00012261"/>
    </source>
</evidence>
<feature type="binding site" evidence="5">
    <location>
        <begin position="114"/>
        <end position="117"/>
    </location>
    <ligand>
        <name>(6S)-5,6,7,8-tetrahydrofolate</name>
        <dbReference type="ChEBI" id="CHEBI:57453"/>
    </ligand>
</feature>
<evidence type="ECO:0000256" key="4">
    <source>
        <dbReference type="ARBA" id="ARBA00022917"/>
    </source>
</evidence>
<reference evidence="8 9" key="1">
    <citation type="submission" date="2019-02" db="EMBL/GenBank/DDBJ databases">
        <title>Deep-cultivation of Planctomycetes and their phenomic and genomic characterization uncovers novel biology.</title>
        <authorList>
            <person name="Wiegand S."/>
            <person name="Jogler M."/>
            <person name="Boedeker C."/>
            <person name="Pinto D."/>
            <person name="Vollmers J."/>
            <person name="Rivas-Marin E."/>
            <person name="Kohn T."/>
            <person name="Peeters S.H."/>
            <person name="Heuer A."/>
            <person name="Rast P."/>
            <person name="Oberbeckmann S."/>
            <person name="Bunk B."/>
            <person name="Jeske O."/>
            <person name="Meyerdierks A."/>
            <person name="Storesund J.E."/>
            <person name="Kallscheuer N."/>
            <person name="Luecker S."/>
            <person name="Lage O.M."/>
            <person name="Pohl T."/>
            <person name="Merkel B.J."/>
            <person name="Hornburger P."/>
            <person name="Mueller R.-W."/>
            <person name="Bruemmer F."/>
            <person name="Labrenz M."/>
            <person name="Spormann A.M."/>
            <person name="Op Den Camp H."/>
            <person name="Overmann J."/>
            <person name="Amann R."/>
            <person name="Jetten M.S.M."/>
            <person name="Mascher T."/>
            <person name="Medema M.H."/>
            <person name="Devos D.P."/>
            <person name="Kaster A.-K."/>
            <person name="Ovreas L."/>
            <person name="Rohde M."/>
            <person name="Galperin M.Y."/>
            <person name="Jogler C."/>
        </authorList>
    </citation>
    <scope>NUCLEOTIDE SEQUENCE [LARGE SCALE GENOMIC DNA]</scope>
    <source>
        <strain evidence="8 9">Q31b</strain>
    </source>
</reference>
<dbReference type="GO" id="GO:0004479">
    <property type="term" value="F:methionyl-tRNA formyltransferase activity"/>
    <property type="evidence" value="ECO:0007669"/>
    <property type="project" value="UniProtKB-UniRule"/>
</dbReference>
<evidence type="ECO:0000256" key="3">
    <source>
        <dbReference type="ARBA" id="ARBA00022679"/>
    </source>
</evidence>
<feature type="domain" description="Formyl transferase N-terminal" evidence="6">
    <location>
        <begin position="8"/>
        <end position="184"/>
    </location>
</feature>
<dbReference type="Proteomes" id="UP000315471">
    <property type="component" value="Unassembled WGS sequence"/>
</dbReference>
<accession>A0A5C6DF32</accession>
<proteinExistence type="inferred from homology"/>
<dbReference type="EC" id="2.1.2.9" evidence="2 5"/>